<protein>
    <submittedName>
        <fullName evidence="1 2">Uncharacterized protein</fullName>
    </submittedName>
</protein>
<reference evidence="2" key="3">
    <citation type="submission" date="2015-04" db="UniProtKB">
        <authorList>
            <consortium name="EnsemblPlants"/>
        </authorList>
    </citation>
    <scope>IDENTIFICATION</scope>
    <source>
        <strain evidence="2">cv. Jemalong A17</strain>
    </source>
</reference>
<reference evidence="1 3" key="1">
    <citation type="journal article" date="2011" name="Nature">
        <title>The Medicago genome provides insight into the evolution of rhizobial symbioses.</title>
        <authorList>
            <person name="Young N.D."/>
            <person name="Debelle F."/>
            <person name="Oldroyd G.E."/>
            <person name="Geurts R."/>
            <person name="Cannon S.B."/>
            <person name="Udvardi M.K."/>
            <person name="Benedito V.A."/>
            <person name="Mayer K.F."/>
            <person name="Gouzy J."/>
            <person name="Schoof H."/>
            <person name="Van de Peer Y."/>
            <person name="Proost S."/>
            <person name="Cook D.R."/>
            <person name="Meyers B.C."/>
            <person name="Spannagl M."/>
            <person name="Cheung F."/>
            <person name="De Mita S."/>
            <person name="Krishnakumar V."/>
            <person name="Gundlach H."/>
            <person name="Zhou S."/>
            <person name="Mudge J."/>
            <person name="Bharti A.K."/>
            <person name="Murray J.D."/>
            <person name="Naoumkina M.A."/>
            <person name="Rosen B."/>
            <person name="Silverstein K.A."/>
            <person name="Tang H."/>
            <person name="Rombauts S."/>
            <person name="Zhao P.X."/>
            <person name="Zhou P."/>
            <person name="Barbe V."/>
            <person name="Bardou P."/>
            <person name="Bechner M."/>
            <person name="Bellec A."/>
            <person name="Berger A."/>
            <person name="Berges H."/>
            <person name="Bidwell S."/>
            <person name="Bisseling T."/>
            <person name="Choisne N."/>
            <person name="Couloux A."/>
            <person name="Denny R."/>
            <person name="Deshpande S."/>
            <person name="Dai X."/>
            <person name="Doyle J.J."/>
            <person name="Dudez A.M."/>
            <person name="Farmer A.D."/>
            <person name="Fouteau S."/>
            <person name="Franken C."/>
            <person name="Gibelin C."/>
            <person name="Gish J."/>
            <person name="Goldstein S."/>
            <person name="Gonzalez A.J."/>
            <person name="Green P.J."/>
            <person name="Hallab A."/>
            <person name="Hartog M."/>
            <person name="Hua A."/>
            <person name="Humphray S.J."/>
            <person name="Jeong D.H."/>
            <person name="Jing Y."/>
            <person name="Jocker A."/>
            <person name="Kenton S.M."/>
            <person name="Kim D.J."/>
            <person name="Klee K."/>
            <person name="Lai H."/>
            <person name="Lang C."/>
            <person name="Lin S."/>
            <person name="Macmil S.L."/>
            <person name="Magdelenat G."/>
            <person name="Matthews L."/>
            <person name="McCorrison J."/>
            <person name="Monaghan E.L."/>
            <person name="Mun J.H."/>
            <person name="Najar F.Z."/>
            <person name="Nicholson C."/>
            <person name="Noirot C."/>
            <person name="O'Bleness M."/>
            <person name="Paule C.R."/>
            <person name="Poulain J."/>
            <person name="Prion F."/>
            <person name="Qin B."/>
            <person name="Qu C."/>
            <person name="Retzel E.F."/>
            <person name="Riddle C."/>
            <person name="Sallet E."/>
            <person name="Samain S."/>
            <person name="Samson N."/>
            <person name="Sanders I."/>
            <person name="Saurat O."/>
            <person name="Scarpelli C."/>
            <person name="Schiex T."/>
            <person name="Segurens B."/>
            <person name="Severin A.J."/>
            <person name="Sherrier D.J."/>
            <person name="Shi R."/>
            <person name="Sims S."/>
            <person name="Singer S.R."/>
            <person name="Sinharoy S."/>
            <person name="Sterck L."/>
            <person name="Viollet A."/>
            <person name="Wang B.B."/>
            <person name="Wang K."/>
            <person name="Wang M."/>
            <person name="Wang X."/>
            <person name="Warfsmann J."/>
            <person name="Weissenbach J."/>
            <person name="White D.D."/>
            <person name="White J.D."/>
            <person name="Wiley G.B."/>
            <person name="Wincker P."/>
            <person name="Xing Y."/>
            <person name="Yang L."/>
            <person name="Yao Z."/>
            <person name="Ying F."/>
            <person name="Zhai J."/>
            <person name="Zhou L."/>
            <person name="Zuber A."/>
            <person name="Denarie J."/>
            <person name="Dixon R.A."/>
            <person name="May G.D."/>
            <person name="Schwartz D.C."/>
            <person name="Rogers J."/>
            <person name="Quetier F."/>
            <person name="Town C.D."/>
            <person name="Roe B.A."/>
        </authorList>
    </citation>
    <scope>NUCLEOTIDE SEQUENCE [LARGE SCALE GENOMIC DNA]</scope>
    <source>
        <strain evidence="1">A17</strain>
        <strain evidence="2 3">cv. Jemalong A17</strain>
    </source>
</reference>
<keyword evidence="3" id="KW-1185">Reference proteome</keyword>
<dbReference type="EnsemblPlants" id="AES64590">
    <property type="protein sequence ID" value="AES64590"/>
    <property type="gene ID" value="MTR_2g027490"/>
</dbReference>
<evidence type="ECO:0000313" key="3">
    <source>
        <dbReference type="Proteomes" id="UP000002051"/>
    </source>
</evidence>
<proteinExistence type="predicted"/>
<accession>G7IQ48</accession>
<dbReference type="Proteomes" id="UP000002051">
    <property type="component" value="Chromosome 2"/>
</dbReference>
<dbReference type="EMBL" id="CM001218">
    <property type="protein sequence ID" value="AES64590.1"/>
    <property type="molecule type" value="Genomic_DNA"/>
</dbReference>
<sequence>MVKHASSVMRVDCGLIPSDGANFFKRAESQILQGRPSLGASKSRRMLLYHMNFFK</sequence>
<dbReference type="AlphaFoldDB" id="G7IQ48"/>
<evidence type="ECO:0000313" key="2">
    <source>
        <dbReference type="EnsemblPlants" id="AES64590"/>
    </source>
</evidence>
<dbReference type="HOGENOM" id="CLU_3035345_0_0_1"/>
<name>G7IQ48_MEDTR</name>
<organism evidence="1 3">
    <name type="scientific">Medicago truncatula</name>
    <name type="common">Barrel medic</name>
    <name type="synonym">Medicago tribuloides</name>
    <dbReference type="NCBI Taxonomy" id="3880"/>
    <lineage>
        <taxon>Eukaryota</taxon>
        <taxon>Viridiplantae</taxon>
        <taxon>Streptophyta</taxon>
        <taxon>Embryophyta</taxon>
        <taxon>Tracheophyta</taxon>
        <taxon>Spermatophyta</taxon>
        <taxon>Magnoliopsida</taxon>
        <taxon>eudicotyledons</taxon>
        <taxon>Gunneridae</taxon>
        <taxon>Pentapetalae</taxon>
        <taxon>rosids</taxon>
        <taxon>fabids</taxon>
        <taxon>Fabales</taxon>
        <taxon>Fabaceae</taxon>
        <taxon>Papilionoideae</taxon>
        <taxon>50 kb inversion clade</taxon>
        <taxon>NPAAA clade</taxon>
        <taxon>Hologalegina</taxon>
        <taxon>IRL clade</taxon>
        <taxon>Trifolieae</taxon>
        <taxon>Medicago</taxon>
    </lineage>
</organism>
<evidence type="ECO:0000313" key="1">
    <source>
        <dbReference type="EMBL" id="AES64590.1"/>
    </source>
</evidence>
<reference evidence="1 3" key="2">
    <citation type="journal article" date="2014" name="BMC Genomics">
        <title>An improved genome release (version Mt4.0) for the model legume Medicago truncatula.</title>
        <authorList>
            <person name="Tang H."/>
            <person name="Krishnakumar V."/>
            <person name="Bidwell S."/>
            <person name="Rosen B."/>
            <person name="Chan A."/>
            <person name="Zhou S."/>
            <person name="Gentzbittel L."/>
            <person name="Childs K.L."/>
            <person name="Yandell M."/>
            <person name="Gundlach H."/>
            <person name="Mayer K.F."/>
            <person name="Schwartz D.C."/>
            <person name="Town C.D."/>
        </authorList>
    </citation>
    <scope>GENOME REANNOTATION</scope>
    <source>
        <strain evidence="2 3">cv. Jemalong A17</strain>
    </source>
</reference>
<dbReference type="PaxDb" id="3880-AES64590"/>
<gene>
    <name evidence="1" type="ordered locus">MTR_2g027490</name>
</gene>